<dbReference type="Proteomes" id="UP000078460">
    <property type="component" value="Unassembled WGS sequence"/>
</dbReference>
<dbReference type="STRING" id="621456.BJP26_11130"/>
<sequence>MAAVMPSTPPRHGEGDRSASAEWWRGAAAHDRFSYMGHPMPHSPSTMLRMVPLPIPGRI</sequence>
<gene>
    <name evidence="1" type="ORF">AVM11_12575</name>
</gene>
<evidence type="ECO:0000313" key="1">
    <source>
        <dbReference type="EMBL" id="KZB96531.1"/>
    </source>
</evidence>
<comment type="caution">
    <text evidence="1">The sequence shown here is derived from an EMBL/GenBank/DDBJ whole genome shotgun (WGS) entry which is preliminary data.</text>
</comment>
<dbReference type="AlphaFoldDB" id="A0A175Y7B3"/>
<keyword evidence="2" id="KW-1185">Reference proteome</keyword>
<evidence type="ECO:0000313" key="2">
    <source>
        <dbReference type="Proteomes" id="UP000078460"/>
    </source>
</evidence>
<accession>A0A175Y7B3</accession>
<dbReference type="EMBL" id="LQCK02000002">
    <property type="protein sequence ID" value="KZB96531.1"/>
    <property type="molecule type" value="Genomic_DNA"/>
</dbReference>
<dbReference type="KEGG" id="smy:BJP26_11130"/>
<reference evidence="1" key="1">
    <citation type="submission" date="2016-03" db="EMBL/GenBank/DDBJ databases">
        <title>Sphingomonas melonis TY, whole genome shotgun sequencing.</title>
        <authorList>
            <person name="Wang H."/>
            <person name="Zhu P."/>
        </authorList>
    </citation>
    <scope>NUCLEOTIDE SEQUENCE [LARGE SCALE GENOMIC DNA]</scope>
    <source>
        <strain evidence="1">TY</strain>
    </source>
</reference>
<proteinExistence type="predicted"/>
<dbReference type="OrthoDB" id="7573622at2"/>
<protein>
    <submittedName>
        <fullName evidence="1">Uncharacterized protein</fullName>
    </submittedName>
</protein>
<name>A0A175Y7B3_9SPHN</name>
<organism evidence="1 2">
    <name type="scientific">Sphingomonas melonis TY</name>
    <dbReference type="NCBI Taxonomy" id="621456"/>
    <lineage>
        <taxon>Bacteria</taxon>
        <taxon>Pseudomonadati</taxon>
        <taxon>Pseudomonadota</taxon>
        <taxon>Alphaproteobacteria</taxon>
        <taxon>Sphingomonadales</taxon>
        <taxon>Sphingomonadaceae</taxon>
        <taxon>Sphingomonas</taxon>
    </lineage>
</organism>